<name>A0AAW1MMU8_SAPOF</name>
<gene>
    <name evidence="1" type="ORF">RND81_02G194700</name>
</gene>
<evidence type="ECO:0008006" key="3">
    <source>
        <dbReference type="Google" id="ProtNLM"/>
    </source>
</evidence>
<dbReference type="AlphaFoldDB" id="A0AAW1MMU8"/>
<dbReference type="Proteomes" id="UP001443914">
    <property type="component" value="Unassembled WGS sequence"/>
</dbReference>
<dbReference type="EMBL" id="JBDFQZ010000002">
    <property type="protein sequence ID" value="KAK9750409.1"/>
    <property type="molecule type" value="Genomic_DNA"/>
</dbReference>
<accession>A0AAW1MMU8</accession>
<comment type="caution">
    <text evidence="1">The sequence shown here is derived from an EMBL/GenBank/DDBJ whole genome shotgun (WGS) entry which is preliminary data.</text>
</comment>
<organism evidence="1 2">
    <name type="scientific">Saponaria officinalis</name>
    <name type="common">Common soapwort</name>
    <name type="synonym">Lychnis saponaria</name>
    <dbReference type="NCBI Taxonomy" id="3572"/>
    <lineage>
        <taxon>Eukaryota</taxon>
        <taxon>Viridiplantae</taxon>
        <taxon>Streptophyta</taxon>
        <taxon>Embryophyta</taxon>
        <taxon>Tracheophyta</taxon>
        <taxon>Spermatophyta</taxon>
        <taxon>Magnoliopsida</taxon>
        <taxon>eudicotyledons</taxon>
        <taxon>Gunneridae</taxon>
        <taxon>Pentapetalae</taxon>
        <taxon>Caryophyllales</taxon>
        <taxon>Caryophyllaceae</taxon>
        <taxon>Caryophylleae</taxon>
        <taxon>Saponaria</taxon>
    </lineage>
</organism>
<sequence length="104" mass="11780">MTSVVLLLTLVGDKSAQKGFNFVAFFQHFQIAPGDDFSKMQSWKKWLKMIYLVYTLNMVAISRHLDVKACCVEFCCCGAFGIQTVVTDKVKCCFPWLTIPNLSN</sequence>
<proteinExistence type="predicted"/>
<reference evidence="1" key="1">
    <citation type="submission" date="2024-03" db="EMBL/GenBank/DDBJ databases">
        <title>WGS assembly of Saponaria officinalis var. Norfolk2.</title>
        <authorList>
            <person name="Jenkins J."/>
            <person name="Shu S."/>
            <person name="Grimwood J."/>
            <person name="Barry K."/>
            <person name="Goodstein D."/>
            <person name="Schmutz J."/>
            <person name="Leebens-Mack J."/>
            <person name="Osbourn A."/>
        </authorList>
    </citation>
    <scope>NUCLEOTIDE SEQUENCE [LARGE SCALE GENOMIC DNA]</scope>
    <source>
        <strain evidence="1">JIC</strain>
    </source>
</reference>
<protein>
    <recommendedName>
        <fullName evidence="3">Secreted protein</fullName>
    </recommendedName>
</protein>
<keyword evidence="2" id="KW-1185">Reference proteome</keyword>
<evidence type="ECO:0000313" key="2">
    <source>
        <dbReference type="Proteomes" id="UP001443914"/>
    </source>
</evidence>
<evidence type="ECO:0000313" key="1">
    <source>
        <dbReference type="EMBL" id="KAK9750409.1"/>
    </source>
</evidence>